<feature type="domain" description="DUF5801" evidence="1">
    <location>
        <begin position="363"/>
        <end position="512"/>
    </location>
</feature>
<dbReference type="Gene3D" id="2.40.30.290">
    <property type="match status" value="1"/>
</dbReference>
<evidence type="ECO:0000313" key="2">
    <source>
        <dbReference type="EMBL" id="MBA6414367.1"/>
    </source>
</evidence>
<name>A0A7W2YKR8_9GAMM</name>
<comment type="caution">
    <text evidence="2">The sequence shown here is derived from an EMBL/GenBank/DDBJ whole genome shotgun (WGS) entry which is preliminary data.</text>
</comment>
<dbReference type="Pfam" id="PF19116">
    <property type="entry name" value="DUF5801"/>
    <property type="match status" value="1"/>
</dbReference>
<protein>
    <recommendedName>
        <fullName evidence="1">DUF5801 domain-containing protein</fullName>
    </recommendedName>
</protein>
<dbReference type="NCBIfam" id="TIGR01965">
    <property type="entry name" value="VCBS_repeat"/>
    <property type="match status" value="1"/>
</dbReference>
<dbReference type="EMBL" id="JACFXU010000018">
    <property type="protein sequence ID" value="MBA6414367.1"/>
    <property type="molecule type" value="Genomic_DNA"/>
</dbReference>
<organism evidence="2 3">
    <name type="scientific">Sediminihaliea albiluteola</name>
    <dbReference type="NCBI Taxonomy" id="2758564"/>
    <lineage>
        <taxon>Bacteria</taxon>
        <taxon>Pseudomonadati</taxon>
        <taxon>Pseudomonadota</taxon>
        <taxon>Gammaproteobacteria</taxon>
        <taxon>Cellvibrionales</taxon>
        <taxon>Halieaceae</taxon>
        <taxon>Sediminihaliea</taxon>
    </lineage>
</organism>
<evidence type="ECO:0000313" key="3">
    <source>
        <dbReference type="Proteomes" id="UP000539350"/>
    </source>
</evidence>
<accession>A0A7W2YKR8</accession>
<dbReference type="InterPro" id="IPR043824">
    <property type="entry name" value="DUF5801"/>
</dbReference>
<dbReference type="PANTHER" id="PTHR39431:SF1">
    <property type="entry name" value="FRPA_C-RELATED PROTEIN"/>
    <property type="match status" value="1"/>
</dbReference>
<reference evidence="2 3" key="1">
    <citation type="submission" date="2020-07" db="EMBL/GenBank/DDBJ databases">
        <title>Halieaceae bacterium, F7430, whole genome shotgun sequencing project.</title>
        <authorList>
            <person name="Jiang S."/>
            <person name="Liu Z.W."/>
            <person name="Du Z.J."/>
        </authorList>
    </citation>
    <scope>NUCLEOTIDE SEQUENCE [LARGE SCALE GENOMIC DNA]</scope>
    <source>
        <strain evidence="2 3">F7430</strain>
    </source>
</reference>
<sequence length="1056" mass="109085">MAPSTVTGSLGTASDTETAASTLQASGGVGNYTYALQTGGNAVVSGTYGSIQINADGSFVYTLTSPVTGATGNDGSNIVSGAESFVYVVTDSLGNTATGTITINVADDVPTATDNVNSVAAGSYAAVSGNVITDDDGQGADVLGADGASVTAVSGTTVSGSGSTYDFVVEGSYGVLELNSDGSYQYTRNAGTPGNVSDVFSYTLTDADGDADSATLTINIGNAGVEVSIPKAGGDQTTVYEAGLDAGGSQGSLNTETTTGSFTYVATDQPATITINGIEVTGANQSIAGAFGTLTITSLTAGTVGYSYTLTTAIDHNDGIANSDSFDIVVRDADSDTVNGTLTIDIINDVPSVSESSIGLGALAVDESDLSVAASANFASAFDISYGADGEQSTEYSLLLNGSNIGSGLYAVDNSDTSTTDGDGYGQGAEILLSQSGNVVTGSVGGEVYFTISLDASSGELTFDQQKEIWHGDTSDVNDVETLTTNAAGDLQIRATVIDGDGDIASAEIDLGAGVFNIYDDGPIPGTPPSLSIDVPISVVDVKDLGASWSAVSPNYGISIYNNDSDGEINLRWGSSSSSRSGYDFELNTGAVNIDQEFALGTLTHLNYPVPTASATLTTVDLNVSFNVVIDGEETAHTTTIQLKHVETPNNTSPNSHPDNDDIITILNNGASVSQITVGDRTFNFRVSGFLDANGNKVEQIFTTEGARSSFSLWAEIESTDDLPEASGNVIADYGQDGPGFISWDNGSGSDVTSGQIQGQYGVLNVQNGSYTYQVDRSARDSLDEGEVYIDIFTWYQTDADGDKVATNLEITLNGVANTAAPIALDLDGNGVEYLSMQAGVVFVDEATGQAFNTAWVADGDGLLVIDANNSGTVDELREFVFTEWSDSAETDMEAVAEVFDTNQNQMLDPGDEAWSQFAVWHDANSNGITDEGELLSLGELGIDSIALNYNDDSEARTDADGDVIIHGQSQVNWSDGTVSLAEDTSFTLTVSDVLFDDDEITLPDIGDSSSSPVIDNSAINIVDASVPEVDEVAALELDLALNITKQNLDPGWQGE</sequence>
<gene>
    <name evidence="2" type="ORF">H2508_14730</name>
</gene>
<keyword evidence="3" id="KW-1185">Reference proteome</keyword>
<dbReference type="PANTHER" id="PTHR39431">
    <property type="entry name" value="FRPA/C-RELATED PROTEIN"/>
    <property type="match status" value="1"/>
</dbReference>
<evidence type="ECO:0000259" key="1">
    <source>
        <dbReference type="Pfam" id="PF19116"/>
    </source>
</evidence>
<dbReference type="InterPro" id="IPR010221">
    <property type="entry name" value="VCBS_dom"/>
</dbReference>
<dbReference type="Proteomes" id="UP000539350">
    <property type="component" value="Unassembled WGS sequence"/>
</dbReference>
<dbReference type="AlphaFoldDB" id="A0A7W2YKR8"/>
<proteinExistence type="predicted"/>